<organism evidence="3 4">
    <name type="scientific">Noviherbaspirillum pedocola</name>
    <dbReference type="NCBI Taxonomy" id="2801341"/>
    <lineage>
        <taxon>Bacteria</taxon>
        <taxon>Pseudomonadati</taxon>
        <taxon>Pseudomonadota</taxon>
        <taxon>Betaproteobacteria</taxon>
        <taxon>Burkholderiales</taxon>
        <taxon>Oxalobacteraceae</taxon>
        <taxon>Noviherbaspirillum</taxon>
    </lineage>
</organism>
<dbReference type="PANTHER" id="PTHR32305:SF15">
    <property type="entry name" value="PROTEIN RHSA-RELATED"/>
    <property type="match status" value="1"/>
</dbReference>
<evidence type="ECO:0000256" key="2">
    <source>
        <dbReference type="SAM" id="MobiDB-lite"/>
    </source>
</evidence>
<dbReference type="NCBIfam" id="TIGR03696">
    <property type="entry name" value="Rhs_assc_core"/>
    <property type="match status" value="1"/>
</dbReference>
<comment type="caution">
    <text evidence="3">The sequence shown here is derived from an EMBL/GenBank/DDBJ whole genome shotgun (WGS) entry which is preliminary data.</text>
</comment>
<dbReference type="PANTHER" id="PTHR32305">
    <property type="match status" value="1"/>
</dbReference>
<dbReference type="InterPro" id="IPR006530">
    <property type="entry name" value="YD"/>
</dbReference>
<feature type="region of interest" description="Disordered" evidence="2">
    <location>
        <begin position="799"/>
        <end position="818"/>
    </location>
</feature>
<accession>A0A934SWY8</accession>
<evidence type="ECO:0000313" key="4">
    <source>
        <dbReference type="Proteomes" id="UP000622890"/>
    </source>
</evidence>
<keyword evidence="1" id="KW-0175">Coiled coil</keyword>
<name>A0A934SWY8_9BURK</name>
<dbReference type="Pfam" id="PF05593">
    <property type="entry name" value="RHS_repeat"/>
    <property type="match status" value="1"/>
</dbReference>
<dbReference type="NCBIfam" id="TIGR01643">
    <property type="entry name" value="YD_repeat_2x"/>
    <property type="match status" value="1"/>
</dbReference>
<dbReference type="InterPro" id="IPR031325">
    <property type="entry name" value="RHS_repeat"/>
</dbReference>
<dbReference type="InterPro" id="IPR050708">
    <property type="entry name" value="T6SS_VgrG/RHS"/>
</dbReference>
<evidence type="ECO:0000256" key="1">
    <source>
        <dbReference type="SAM" id="Coils"/>
    </source>
</evidence>
<dbReference type="RefSeq" id="WP_200590076.1">
    <property type="nucleotide sequence ID" value="NZ_JAEPBG010000001.1"/>
</dbReference>
<gene>
    <name evidence="3" type="ORF">JJB74_01740</name>
</gene>
<dbReference type="EMBL" id="JAEPBG010000001">
    <property type="protein sequence ID" value="MBK4733343.1"/>
    <property type="molecule type" value="Genomic_DNA"/>
</dbReference>
<reference evidence="3" key="1">
    <citation type="submission" date="2021-01" db="EMBL/GenBank/DDBJ databases">
        <title>Genome sequence of strain Noviherbaspirillum sp. DKR-6.</title>
        <authorList>
            <person name="Chaudhary D.K."/>
        </authorList>
    </citation>
    <scope>NUCLEOTIDE SEQUENCE</scope>
    <source>
        <strain evidence="3">DKR-6</strain>
    </source>
</reference>
<dbReference type="Gene3D" id="2.180.10.10">
    <property type="entry name" value="RHS repeat-associated core"/>
    <property type="match status" value="3"/>
</dbReference>
<sequence length="1542" mass="171070">MGGALHIVQADGARLVFARSVVGAGLYRHADPARGAVRIARIEGGDEYDWLWPNGRELRFDRNGRLMRIALPGGEALDLQRTPEGRLLRVRDPQGRELRIRYANAASGSERIVGIDTPVGRIDYEHGEAKNASALRLETARLPVGRGKTMRRIYHHEDEHHPLLLTGISVEAQEEGKSAGLRERLRGWTYDAAGRAVGSLSGESLRLAADGKPLPGPSDEQLVFRRLTPGLTLLTDGAGRSTEYRHTIINGEFRLLEARGAGCASCGPVNLRYGYDRLARLTEVTRLDAAGKAIEGRALELDALGRLLSLTRIDYANGKPSRRTPLLRQQYAPEIGPFLWPWRGRARPPFGPILIAWPSVVPGREHQLRIEYNRRQQPVLLSESGFDPQDGSKIERSMRYRYEDRRGRSLLTEVEGPWSPGAGVVPDVIRHVWDAQGSFVARSILPGNVELAYARDEGSGRLTATTLRWDDVFRRRSFETDAAGRLLGQSDAALDAAGRVIALRRIDIDTDARGRPARIRWPDGGVSTLTHDASGLPMPVSLPGGGLALWSRAEDEAAPPPSAVFKAMRGPPGSASENIVLRYDANARSAERKLDDFGRLVAIRLPEQGWQTARYDAADRLVHVTDARGATTALVHDTAGRLRGVVRALADGSMAEQLRFAWRGPYRVEETVIEEGHARRVYRYRHDPFGEVECTELEIDDGAGAPLRLALETRYDEVGRRISQTLPGGERLVWRYFADAPYRGQRAAVERLRWPAWLDGVMVKLPERWLDALRLKLRLAELEPEDRQSEAAPSLIFAASPQPEPGLAETAPGSEHDAAGLPQRLRTEKGEFRLVWNAAGALAEVHPVAASGAAPVARYRYDARGRRVEKHTAAGSEYYLYDGTQLVAVASHVGKRLRVRGEYLYAGYRPLLWFHDGETLRLETDHRGAVLATSEPAGRAGKATQRWQSNIDAWGRAHPTGAGDPRLRLVNQYADEENGLHYHVARYYDPATGRFLSPDPAGIADSIDAATPDALKLDISAYVSGQPSLYFDPDAAAKLVYYALTTDAKGKPLPTKQGFTGARWAFSIEDIQAGATTGDEALDKLIGDYAQKHTGLLYDLGGDFLTNRKKPYATWDGAADETVDAFKRHYQGNIVQLPQFSFVNFSDKNAALLIARITGNTKELGSCPAASVLLPAIEFGEGEAGINVTKNLGNLAERNANLQRILNCDVNKLTTLKVSYENELEKLRVEKIEAAAELNETAGLNKDCSQNGCPGIDIVGQQGPNGEVPRIYHASYGRSQFVAVTFIETIKTLSNDEMQLIGMTQDIKERIEAADKRALKLGREGGWFDVVRRVPCKNAEDAWDNAMSSTVWTDQQRKRFQEDTMLDRQAFIDIACFQPDGKGRPIGEGRNAFMTETIFSDRLLKEWLMQLYKGFDKFNYISRVFIRNNLRKVIGDKNLRDQFVNDEVQQEGEKKSDRYLFEQRRIEENLAMRTARLHNGGLGAFSNEIGNLTRDCKKGAPCDLGGYVTTFIGITPGRGDWRSLRCFSDEKSRGLEMIPLKI</sequence>
<proteinExistence type="predicted"/>
<evidence type="ECO:0000313" key="3">
    <source>
        <dbReference type="EMBL" id="MBK4733343.1"/>
    </source>
</evidence>
<dbReference type="InterPro" id="IPR022385">
    <property type="entry name" value="Rhs_assc_core"/>
</dbReference>
<feature type="coiled-coil region" evidence="1">
    <location>
        <begin position="1210"/>
        <end position="1237"/>
    </location>
</feature>
<protein>
    <submittedName>
        <fullName evidence="3">Uncharacterized protein</fullName>
    </submittedName>
</protein>
<dbReference type="Proteomes" id="UP000622890">
    <property type="component" value="Unassembled WGS sequence"/>
</dbReference>
<keyword evidence="4" id="KW-1185">Reference proteome</keyword>